<dbReference type="EMBL" id="CP003607">
    <property type="protein sequence ID" value="AFY83681.1"/>
    <property type="molecule type" value="Genomic_DNA"/>
</dbReference>
<evidence type="ECO:0000256" key="1">
    <source>
        <dbReference type="SAM" id="Phobius"/>
    </source>
</evidence>
<dbReference type="KEGG" id="oac:Oscil6304_4152"/>
<organism evidence="2 3">
    <name type="scientific">Oscillatoria acuminata PCC 6304</name>
    <dbReference type="NCBI Taxonomy" id="56110"/>
    <lineage>
        <taxon>Bacteria</taxon>
        <taxon>Bacillati</taxon>
        <taxon>Cyanobacteriota</taxon>
        <taxon>Cyanophyceae</taxon>
        <taxon>Oscillatoriophycideae</taxon>
        <taxon>Oscillatoriales</taxon>
        <taxon>Oscillatoriaceae</taxon>
        <taxon>Oscillatoria</taxon>
    </lineage>
</organism>
<accession>K9TNF4</accession>
<reference evidence="2 3" key="1">
    <citation type="submission" date="2012-06" db="EMBL/GenBank/DDBJ databases">
        <title>Finished chromosome of genome of Oscillatoria acuminata PCC 6304.</title>
        <authorList>
            <consortium name="US DOE Joint Genome Institute"/>
            <person name="Gugger M."/>
            <person name="Coursin T."/>
            <person name="Rippka R."/>
            <person name="Tandeau De Marsac N."/>
            <person name="Huntemann M."/>
            <person name="Wei C.-L."/>
            <person name="Han J."/>
            <person name="Detter J.C."/>
            <person name="Han C."/>
            <person name="Tapia R."/>
            <person name="Davenport K."/>
            <person name="Daligault H."/>
            <person name="Erkkila T."/>
            <person name="Gu W."/>
            <person name="Munk A.C.C."/>
            <person name="Teshima H."/>
            <person name="Xu Y."/>
            <person name="Chain P."/>
            <person name="Chen A."/>
            <person name="Krypides N."/>
            <person name="Mavromatis K."/>
            <person name="Markowitz V."/>
            <person name="Szeto E."/>
            <person name="Ivanova N."/>
            <person name="Mikhailova N."/>
            <person name="Ovchinnikova G."/>
            <person name="Pagani I."/>
            <person name="Pati A."/>
            <person name="Goodwin L."/>
            <person name="Peters L."/>
            <person name="Pitluck S."/>
            <person name="Woyke T."/>
            <person name="Kerfeld C."/>
        </authorList>
    </citation>
    <scope>NUCLEOTIDE SEQUENCE [LARGE SCALE GENOMIC DNA]</scope>
    <source>
        <strain evidence="2 3">PCC 6304</strain>
    </source>
</reference>
<protein>
    <submittedName>
        <fullName evidence="2">Uncharacterized protein</fullName>
    </submittedName>
</protein>
<name>K9TNF4_9CYAN</name>
<keyword evidence="1" id="KW-0472">Membrane</keyword>
<evidence type="ECO:0000313" key="3">
    <source>
        <dbReference type="Proteomes" id="UP000010367"/>
    </source>
</evidence>
<sequence>MTIFVDDSHAFISGRTMTYTDMPLIIPVLATGYLLTIYLLLSLAGRHAKGSSSRP</sequence>
<proteinExistence type="predicted"/>
<keyword evidence="3" id="KW-1185">Reference proteome</keyword>
<gene>
    <name evidence="2" type="ORF">Oscil6304_4152</name>
</gene>
<keyword evidence="1" id="KW-1133">Transmembrane helix</keyword>
<dbReference type="HOGENOM" id="CLU_3027901_0_0_3"/>
<keyword evidence="1" id="KW-0812">Transmembrane</keyword>
<dbReference type="AlphaFoldDB" id="K9TNF4"/>
<evidence type="ECO:0000313" key="2">
    <source>
        <dbReference type="EMBL" id="AFY83681.1"/>
    </source>
</evidence>
<dbReference type="InParanoid" id="K9TNF4"/>
<dbReference type="Proteomes" id="UP000010367">
    <property type="component" value="Chromosome"/>
</dbReference>
<feature type="transmembrane region" description="Helical" evidence="1">
    <location>
        <begin position="24"/>
        <end position="44"/>
    </location>
</feature>